<gene>
    <name evidence="2" type="ORF">SOIL9_69970</name>
</gene>
<sequence>MTANTLSVRFPVRLKAYVLGVVGLLALAGCKTDKEERGGGSGVGRRKGDPLVSIPKQDLPLPDANWGIGSKGKPDPLTSPTGGRNDKVGYNDDPERFKGTYIPNRTSTPASLAGRIRDGEELKIESPGVKLQPAGGVMLEGAPSATDNVSVLVERLEKLGVKREDYTLEREDGKYVCRVSVPISAEGARRQYTGMAVSAYDAVKQVVDQIAADQK</sequence>
<evidence type="ECO:0000313" key="2">
    <source>
        <dbReference type="EMBL" id="VTR90717.1"/>
    </source>
</evidence>
<proteinExistence type="predicted"/>
<feature type="compositionally biased region" description="Basic and acidic residues" evidence="1">
    <location>
        <begin position="84"/>
        <end position="98"/>
    </location>
</feature>
<accession>A0A6P2CQ75</accession>
<dbReference type="AlphaFoldDB" id="A0A6P2CQ75"/>
<dbReference type="RefSeq" id="WP_162665817.1">
    <property type="nucleotide sequence ID" value="NZ_LR593886.1"/>
</dbReference>
<organism evidence="2 3">
    <name type="scientific">Gemmata massiliana</name>
    <dbReference type="NCBI Taxonomy" id="1210884"/>
    <lineage>
        <taxon>Bacteria</taxon>
        <taxon>Pseudomonadati</taxon>
        <taxon>Planctomycetota</taxon>
        <taxon>Planctomycetia</taxon>
        <taxon>Gemmatales</taxon>
        <taxon>Gemmataceae</taxon>
        <taxon>Gemmata</taxon>
    </lineage>
</organism>
<evidence type="ECO:0000256" key="1">
    <source>
        <dbReference type="SAM" id="MobiDB-lite"/>
    </source>
</evidence>
<keyword evidence="3" id="KW-1185">Reference proteome</keyword>
<reference evidence="2 3" key="1">
    <citation type="submission" date="2019-05" db="EMBL/GenBank/DDBJ databases">
        <authorList>
            <consortium name="Science for Life Laboratories"/>
        </authorList>
    </citation>
    <scope>NUCLEOTIDE SEQUENCE [LARGE SCALE GENOMIC DNA]</scope>
    <source>
        <strain evidence="2">Soil9</strain>
    </source>
</reference>
<evidence type="ECO:0000313" key="3">
    <source>
        <dbReference type="Proteomes" id="UP000464178"/>
    </source>
</evidence>
<feature type="region of interest" description="Disordered" evidence="1">
    <location>
        <begin position="33"/>
        <end position="104"/>
    </location>
</feature>
<name>A0A6P2CQ75_9BACT</name>
<protein>
    <submittedName>
        <fullName evidence="2">Uncharacterized protein</fullName>
    </submittedName>
</protein>
<dbReference type="Proteomes" id="UP000464178">
    <property type="component" value="Chromosome"/>
</dbReference>
<dbReference type="KEGG" id="gms:SOIL9_69970"/>
<dbReference type="EMBL" id="LR593886">
    <property type="protein sequence ID" value="VTR90717.1"/>
    <property type="molecule type" value="Genomic_DNA"/>
</dbReference>